<protein>
    <submittedName>
        <fullName evidence="1">Uncharacterized protein</fullName>
    </submittedName>
</protein>
<keyword evidence="2" id="KW-1185">Reference proteome</keyword>
<evidence type="ECO:0000313" key="2">
    <source>
        <dbReference type="Proteomes" id="UP000507470"/>
    </source>
</evidence>
<dbReference type="AlphaFoldDB" id="A0A6J8DSF9"/>
<dbReference type="EMBL" id="CACVKT020007770">
    <property type="protein sequence ID" value="CAC5410421.1"/>
    <property type="molecule type" value="Genomic_DNA"/>
</dbReference>
<dbReference type="Proteomes" id="UP000507470">
    <property type="component" value="Unassembled WGS sequence"/>
</dbReference>
<sequence>MKNVNFNFYVENSTQIIQISTANRDGQKKINLNSPTARLYNEYDGMCNVALSTFRKMKSKNALTVDKHRLNSCLCGICLNVSNKIYELFYKLRNPQLQSDKYQVCSDTLCSRQEGQQFHNAECIERTCSKCVIDRLHNVYSHLVEMKGEDSIKWNK</sequence>
<name>A0A6J8DSF9_MYTCO</name>
<evidence type="ECO:0000313" key="1">
    <source>
        <dbReference type="EMBL" id="CAC5410421.1"/>
    </source>
</evidence>
<accession>A0A6J8DSF9</accession>
<proteinExistence type="predicted"/>
<reference evidence="1 2" key="1">
    <citation type="submission" date="2020-06" db="EMBL/GenBank/DDBJ databases">
        <authorList>
            <person name="Li R."/>
            <person name="Bekaert M."/>
        </authorList>
    </citation>
    <scope>NUCLEOTIDE SEQUENCE [LARGE SCALE GENOMIC DNA]</scope>
    <source>
        <strain evidence="2">wild</strain>
    </source>
</reference>
<gene>
    <name evidence="1" type="ORF">MCOR_43608</name>
</gene>
<organism evidence="1 2">
    <name type="scientific">Mytilus coruscus</name>
    <name type="common">Sea mussel</name>
    <dbReference type="NCBI Taxonomy" id="42192"/>
    <lineage>
        <taxon>Eukaryota</taxon>
        <taxon>Metazoa</taxon>
        <taxon>Spiralia</taxon>
        <taxon>Lophotrochozoa</taxon>
        <taxon>Mollusca</taxon>
        <taxon>Bivalvia</taxon>
        <taxon>Autobranchia</taxon>
        <taxon>Pteriomorphia</taxon>
        <taxon>Mytilida</taxon>
        <taxon>Mytiloidea</taxon>
        <taxon>Mytilidae</taxon>
        <taxon>Mytilinae</taxon>
        <taxon>Mytilus</taxon>
    </lineage>
</organism>